<accession>A0ABV5LUJ6</accession>
<evidence type="ECO:0000313" key="4">
    <source>
        <dbReference type="Proteomes" id="UP001589748"/>
    </source>
</evidence>
<dbReference type="RefSeq" id="WP_380137899.1">
    <property type="nucleotide sequence ID" value="NZ_JBHLUI010000008.1"/>
</dbReference>
<evidence type="ECO:0000256" key="2">
    <source>
        <dbReference type="SAM" id="Phobius"/>
    </source>
</evidence>
<keyword evidence="2" id="KW-1133">Transmembrane helix</keyword>
<organism evidence="3 4">
    <name type="scientific">Kineococcus gynurae</name>
    <dbReference type="NCBI Taxonomy" id="452979"/>
    <lineage>
        <taxon>Bacteria</taxon>
        <taxon>Bacillati</taxon>
        <taxon>Actinomycetota</taxon>
        <taxon>Actinomycetes</taxon>
        <taxon>Kineosporiales</taxon>
        <taxon>Kineosporiaceae</taxon>
        <taxon>Kineococcus</taxon>
    </lineage>
</organism>
<comment type="caution">
    <text evidence="3">The sequence shown here is derived from an EMBL/GenBank/DDBJ whole genome shotgun (WGS) entry which is preliminary data.</text>
</comment>
<protein>
    <submittedName>
        <fullName evidence="3">DUF4191 domain-containing protein</fullName>
    </submittedName>
</protein>
<keyword evidence="4" id="KW-1185">Reference proteome</keyword>
<name>A0ABV5LUJ6_9ACTN</name>
<sequence length="248" mass="26900">MARRTDSTTPGRKDPSGAPAPKKQRFKRIRQIKAVYQMTVKADPATKWWLLLAVGAPLLISVVVGIASGHWIYFPLLGVLLALLAGMFVLGRRAERAAYLSIAGEKGAAGAALNSIRRGWVVDQEPVAFDTRTKDMVFRATGRGGIVLVGDGPPARVKKLLEAERRKVARVVPNVTTHLFTVGDGGGENEIPLAKVASKVQRLKPVLTKQEAAAVRQRLQALTGIRPPVPQGVDPMRARPDRKAMRGR</sequence>
<proteinExistence type="predicted"/>
<dbReference type="Proteomes" id="UP001589748">
    <property type="component" value="Unassembled WGS sequence"/>
</dbReference>
<dbReference type="InterPro" id="IPR025445">
    <property type="entry name" value="DUF4191"/>
</dbReference>
<feature type="region of interest" description="Disordered" evidence="1">
    <location>
        <begin position="225"/>
        <end position="248"/>
    </location>
</feature>
<keyword evidence="2" id="KW-0472">Membrane</keyword>
<reference evidence="3 4" key="1">
    <citation type="submission" date="2024-09" db="EMBL/GenBank/DDBJ databases">
        <authorList>
            <person name="Sun Q."/>
            <person name="Mori K."/>
        </authorList>
    </citation>
    <scope>NUCLEOTIDE SEQUENCE [LARGE SCALE GENOMIC DNA]</scope>
    <source>
        <strain evidence="3 4">TISTR 1856</strain>
    </source>
</reference>
<evidence type="ECO:0000256" key="1">
    <source>
        <dbReference type="SAM" id="MobiDB-lite"/>
    </source>
</evidence>
<gene>
    <name evidence="3" type="ORF">ACFFVI_12370</name>
</gene>
<feature type="transmembrane region" description="Helical" evidence="2">
    <location>
        <begin position="72"/>
        <end position="91"/>
    </location>
</feature>
<dbReference type="Pfam" id="PF13829">
    <property type="entry name" value="DUF4191"/>
    <property type="match status" value="1"/>
</dbReference>
<keyword evidence="2" id="KW-0812">Transmembrane</keyword>
<feature type="compositionally biased region" description="Basic and acidic residues" evidence="1">
    <location>
        <begin position="236"/>
        <end position="248"/>
    </location>
</feature>
<evidence type="ECO:0000313" key="3">
    <source>
        <dbReference type="EMBL" id="MFB9377763.1"/>
    </source>
</evidence>
<feature type="compositionally biased region" description="Basic and acidic residues" evidence="1">
    <location>
        <begin position="1"/>
        <end position="15"/>
    </location>
</feature>
<feature type="region of interest" description="Disordered" evidence="1">
    <location>
        <begin position="1"/>
        <end position="23"/>
    </location>
</feature>
<dbReference type="EMBL" id="JBHMDM010000007">
    <property type="protein sequence ID" value="MFB9377763.1"/>
    <property type="molecule type" value="Genomic_DNA"/>
</dbReference>
<feature type="transmembrane region" description="Helical" evidence="2">
    <location>
        <begin position="48"/>
        <end position="66"/>
    </location>
</feature>